<evidence type="ECO:0000313" key="2">
    <source>
        <dbReference type="Proteomes" id="UP000325313"/>
    </source>
</evidence>
<evidence type="ECO:0000313" key="1">
    <source>
        <dbReference type="EMBL" id="KAA1112431.1"/>
    </source>
</evidence>
<organism evidence="1 2">
    <name type="scientific">Puccinia graminis f. sp. tritici</name>
    <dbReference type="NCBI Taxonomy" id="56615"/>
    <lineage>
        <taxon>Eukaryota</taxon>
        <taxon>Fungi</taxon>
        <taxon>Dikarya</taxon>
        <taxon>Basidiomycota</taxon>
        <taxon>Pucciniomycotina</taxon>
        <taxon>Pucciniomycetes</taxon>
        <taxon>Pucciniales</taxon>
        <taxon>Pucciniaceae</taxon>
        <taxon>Puccinia</taxon>
    </lineage>
</organism>
<name>A0A5B0QGX4_PUCGR</name>
<gene>
    <name evidence="1" type="ORF">PGTUg99_004765</name>
</gene>
<reference evidence="1 2" key="1">
    <citation type="submission" date="2019-05" db="EMBL/GenBank/DDBJ databases">
        <title>Emergence of the Ug99 lineage of the wheat stem rust pathogen through somatic hybridization.</title>
        <authorList>
            <person name="Li F."/>
            <person name="Upadhyaya N.M."/>
            <person name="Sperschneider J."/>
            <person name="Matny O."/>
            <person name="Nguyen-Phuc H."/>
            <person name="Mago R."/>
            <person name="Raley C."/>
            <person name="Miller M.E."/>
            <person name="Silverstein K.A.T."/>
            <person name="Henningsen E."/>
            <person name="Hirsch C.D."/>
            <person name="Visser B."/>
            <person name="Pretorius Z.A."/>
            <person name="Steffenson B.J."/>
            <person name="Schwessinger B."/>
            <person name="Dodds P.N."/>
            <person name="Figueroa M."/>
        </authorList>
    </citation>
    <scope>NUCLEOTIDE SEQUENCE [LARGE SCALE GENOMIC DNA]</scope>
    <source>
        <strain evidence="1 2">Ug99</strain>
    </source>
</reference>
<accession>A0A5B0QGX4</accession>
<comment type="caution">
    <text evidence="1">The sequence shown here is derived from an EMBL/GenBank/DDBJ whole genome shotgun (WGS) entry which is preliminary data.</text>
</comment>
<sequence length="106" mass="12035">MTVIRPRDEGGHIRGVDGYVAWPADQHGSNSRAIITQTGTNKSTTTNTNLRREDVLQSTTDMHFTTESKVQQRMWVVPKSKIFKRYVSSVPDSRRKASRRIGHAHT</sequence>
<dbReference type="EMBL" id="VDEP01000277">
    <property type="protein sequence ID" value="KAA1112431.1"/>
    <property type="molecule type" value="Genomic_DNA"/>
</dbReference>
<proteinExistence type="predicted"/>
<dbReference type="Proteomes" id="UP000325313">
    <property type="component" value="Unassembled WGS sequence"/>
</dbReference>
<protein>
    <submittedName>
        <fullName evidence="1">Uncharacterized protein</fullName>
    </submittedName>
</protein>
<dbReference type="AlphaFoldDB" id="A0A5B0QGX4"/>